<dbReference type="GO" id="GO:0003677">
    <property type="term" value="F:DNA binding"/>
    <property type="evidence" value="ECO:0007669"/>
    <property type="project" value="InterPro"/>
</dbReference>
<dbReference type="GO" id="GO:0043590">
    <property type="term" value="C:bacterial nucleoid"/>
    <property type="evidence" value="ECO:0007669"/>
    <property type="project" value="TreeGrafter"/>
</dbReference>
<gene>
    <name evidence="3" type="ORF">CQ14_36550</name>
</gene>
<evidence type="ECO:0000313" key="4">
    <source>
        <dbReference type="Proteomes" id="UP000051660"/>
    </source>
</evidence>
<dbReference type="PANTHER" id="PTHR30015">
    <property type="entry name" value="MRR RESTRICTION SYSTEM PROTEIN"/>
    <property type="match status" value="1"/>
</dbReference>
<evidence type="ECO:0000259" key="1">
    <source>
        <dbReference type="Pfam" id="PF04471"/>
    </source>
</evidence>
<dbReference type="Proteomes" id="UP000051660">
    <property type="component" value="Unassembled WGS sequence"/>
</dbReference>
<dbReference type="InterPro" id="IPR011856">
    <property type="entry name" value="tRNA_endonuc-like_dom_sf"/>
</dbReference>
<dbReference type="Gene3D" id="3.40.1350.10">
    <property type="match status" value="1"/>
</dbReference>
<feature type="domain" description="Restriction system protein Mrr-like N-terminal" evidence="2">
    <location>
        <begin position="4"/>
        <end position="66"/>
    </location>
</feature>
<dbReference type="PANTHER" id="PTHR30015:SF7">
    <property type="entry name" value="TYPE IV METHYL-DIRECTED RESTRICTION ENZYME ECOKMRR"/>
    <property type="match status" value="1"/>
</dbReference>
<name>A0A0R3MY07_9BRAD</name>
<dbReference type="InterPro" id="IPR025745">
    <property type="entry name" value="Mrr-like_N_dom"/>
</dbReference>
<dbReference type="GO" id="GO:0009307">
    <property type="term" value="P:DNA restriction-modification system"/>
    <property type="evidence" value="ECO:0007669"/>
    <property type="project" value="InterPro"/>
</dbReference>
<dbReference type="AlphaFoldDB" id="A0A0R3MY07"/>
<dbReference type="InterPro" id="IPR011335">
    <property type="entry name" value="Restrct_endonuc-II-like"/>
</dbReference>
<proteinExistence type="predicted"/>
<dbReference type="InterPro" id="IPR052906">
    <property type="entry name" value="Type_IV_Methyl-Rstrct_Enzyme"/>
</dbReference>
<protein>
    <recommendedName>
        <fullName evidence="5">Restriction system protein</fullName>
    </recommendedName>
</protein>
<comment type="caution">
    <text evidence="3">The sequence shown here is derived from an EMBL/GenBank/DDBJ whole genome shotgun (WGS) entry which is preliminary data.</text>
</comment>
<dbReference type="EMBL" id="LLYB01000076">
    <property type="protein sequence ID" value="KRR22214.1"/>
    <property type="molecule type" value="Genomic_DNA"/>
</dbReference>
<dbReference type="InterPro" id="IPR007560">
    <property type="entry name" value="Restrct_endonuc_IV_Mrr"/>
</dbReference>
<dbReference type="GO" id="GO:0015666">
    <property type="term" value="F:restriction endodeoxyribonuclease activity"/>
    <property type="evidence" value="ECO:0007669"/>
    <property type="project" value="TreeGrafter"/>
</dbReference>
<evidence type="ECO:0000313" key="3">
    <source>
        <dbReference type="EMBL" id="KRR22214.1"/>
    </source>
</evidence>
<dbReference type="Pfam" id="PF04471">
    <property type="entry name" value="Mrr_cat"/>
    <property type="match status" value="1"/>
</dbReference>
<dbReference type="SUPFAM" id="SSF52980">
    <property type="entry name" value="Restriction endonuclease-like"/>
    <property type="match status" value="1"/>
</dbReference>
<organism evidence="3 4">
    <name type="scientific">Bradyrhizobium lablabi</name>
    <dbReference type="NCBI Taxonomy" id="722472"/>
    <lineage>
        <taxon>Bacteria</taxon>
        <taxon>Pseudomonadati</taxon>
        <taxon>Pseudomonadota</taxon>
        <taxon>Alphaproteobacteria</taxon>
        <taxon>Hyphomicrobiales</taxon>
        <taxon>Nitrobacteraceae</taxon>
        <taxon>Bradyrhizobium</taxon>
    </lineage>
</organism>
<reference evidence="3 4" key="1">
    <citation type="submission" date="2014-03" db="EMBL/GenBank/DDBJ databases">
        <title>Bradyrhizobium valentinum sp. nov., isolated from effective nodules of Lupinus mariae-josephae, a lupine endemic of basic-lime soils in Eastern Spain.</title>
        <authorList>
            <person name="Duran D."/>
            <person name="Rey L."/>
            <person name="Navarro A."/>
            <person name="Busquets A."/>
            <person name="Imperial J."/>
            <person name="Ruiz-Argueso T."/>
        </authorList>
    </citation>
    <scope>NUCLEOTIDE SEQUENCE [LARGE SCALE GENOMIC DNA]</scope>
    <source>
        <strain evidence="3 4">CCBAU 23086</strain>
    </source>
</reference>
<accession>A0A0R3MY07</accession>
<evidence type="ECO:0000259" key="2">
    <source>
        <dbReference type="Pfam" id="PF14338"/>
    </source>
</evidence>
<sequence length="273" mass="30783">MRPRDIYAEIESKLPLDDFDKETMKGSGLPRWRAALHFLSVAATKAGLLVKSDGRWRVTDEGQKFVSLPDYELKRLMRSRYREWRWSHQKSKIDAGIANAVDETPPPDTSVLFEDAKEKARDEIDTYLDTLSGYEFQNLVAALLEGMGYATSTVSKPGSDGGTDILAYTDPLGAQTPHIRVQVKHRDQTASREDVAALRGIIRGDREIGLFVSSGGFSREARREAGNGTVHIELVDLDRFLELWLQHYSKIPEVKRSKLRLEPIHFLAVVSLT</sequence>
<dbReference type="Pfam" id="PF14338">
    <property type="entry name" value="Mrr_N"/>
    <property type="match status" value="1"/>
</dbReference>
<feature type="domain" description="Restriction endonuclease type IV Mrr" evidence="1">
    <location>
        <begin position="128"/>
        <end position="243"/>
    </location>
</feature>
<evidence type="ECO:0008006" key="5">
    <source>
        <dbReference type="Google" id="ProtNLM"/>
    </source>
</evidence>